<reference evidence="2" key="2">
    <citation type="submission" date="2020-09" db="EMBL/GenBank/DDBJ databases">
        <title>Novel species in genus Aeromicrobium.</title>
        <authorList>
            <person name="Zhang G."/>
        </authorList>
    </citation>
    <scope>NUCLEOTIDE SEQUENCE</scope>
    <source>
        <strain evidence="2">SSW1-57</strain>
    </source>
</reference>
<gene>
    <name evidence="3" type="ORF">BJ975_001895</name>
    <name evidence="2" type="ORF">IDH50_18705</name>
</gene>
<dbReference type="AlphaFoldDB" id="A0A8I0G161"/>
<reference evidence="3 4" key="1">
    <citation type="submission" date="2020-07" db="EMBL/GenBank/DDBJ databases">
        <title>Sequencing the genomes of 1000 actinobacteria strains.</title>
        <authorList>
            <person name="Klenk H.-P."/>
        </authorList>
    </citation>
    <scope>NUCLEOTIDE SEQUENCE [LARGE SCALE GENOMIC DNA]</scope>
    <source>
        <strain evidence="3 4">DSM 19087</strain>
    </source>
</reference>
<keyword evidence="2" id="KW-0223">Dioxygenase</keyword>
<proteinExistence type="predicted"/>
<feature type="transmembrane region" description="Helical" evidence="1">
    <location>
        <begin position="112"/>
        <end position="135"/>
    </location>
</feature>
<organism evidence="2 5">
    <name type="scientific">Aeromicrobium tamlense</name>
    <dbReference type="NCBI Taxonomy" id="375541"/>
    <lineage>
        <taxon>Bacteria</taxon>
        <taxon>Bacillati</taxon>
        <taxon>Actinomycetota</taxon>
        <taxon>Actinomycetes</taxon>
        <taxon>Propionibacteriales</taxon>
        <taxon>Nocardioidaceae</taxon>
        <taxon>Aeromicrobium</taxon>
    </lineage>
</organism>
<dbReference type="Proteomes" id="UP000659061">
    <property type="component" value="Unassembled WGS sequence"/>
</dbReference>
<evidence type="ECO:0000256" key="1">
    <source>
        <dbReference type="SAM" id="Phobius"/>
    </source>
</evidence>
<accession>A0A8I0G161</accession>
<keyword evidence="1" id="KW-0472">Membrane</keyword>
<keyword evidence="1" id="KW-1133">Transmembrane helix</keyword>
<dbReference type="EMBL" id="JACBZN010000001">
    <property type="protein sequence ID" value="NYI38520.1"/>
    <property type="molecule type" value="Genomic_DNA"/>
</dbReference>
<dbReference type="RefSeq" id="WP_179425306.1">
    <property type="nucleotide sequence ID" value="NZ_BAAAMP010000020.1"/>
</dbReference>
<dbReference type="EMBL" id="JACWMT010000004">
    <property type="protein sequence ID" value="MBD1272283.1"/>
    <property type="molecule type" value="Genomic_DNA"/>
</dbReference>
<sequence>MSEPTYAHTTSPRGVRTVGLLSIIAGIVLVVAGAATWWVVTDQLKAQNITVSEDAEWFGGKQVNGPVDAYSQAQVIDKHALEATGGKTYAELEQDDPLREVAMNASFLRASLFTSVVAYGVALFAAGMGLMWILMGWSLRRLAP</sequence>
<evidence type="ECO:0000313" key="5">
    <source>
        <dbReference type="Proteomes" id="UP000659061"/>
    </source>
</evidence>
<protein>
    <submittedName>
        <fullName evidence="2">Aromatic ring-opening dioxygenase LigA</fullName>
    </submittedName>
</protein>
<keyword evidence="2" id="KW-0560">Oxidoreductase</keyword>
<evidence type="ECO:0000313" key="3">
    <source>
        <dbReference type="EMBL" id="NYI38520.1"/>
    </source>
</evidence>
<evidence type="ECO:0000313" key="4">
    <source>
        <dbReference type="Proteomes" id="UP000587211"/>
    </source>
</evidence>
<feature type="transmembrane region" description="Helical" evidence="1">
    <location>
        <begin position="20"/>
        <end position="40"/>
    </location>
</feature>
<keyword evidence="4" id="KW-1185">Reference proteome</keyword>
<dbReference type="Proteomes" id="UP000587211">
    <property type="component" value="Unassembled WGS sequence"/>
</dbReference>
<dbReference type="GO" id="GO:0051213">
    <property type="term" value="F:dioxygenase activity"/>
    <property type="evidence" value="ECO:0007669"/>
    <property type="project" value="UniProtKB-KW"/>
</dbReference>
<name>A0A8I0G161_9ACTN</name>
<evidence type="ECO:0000313" key="2">
    <source>
        <dbReference type="EMBL" id="MBD1272283.1"/>
    </source>
</evidence>
<keyword evidence="1" id="KW-0812">Transmembrane</keyword>
<comment type="caution">
    <text evidence="2">The sequence shown here is derived from an EMBL/GenBank/DDBJ whole genome shotgun (WGS) entry which is preliminary data.</text>
</comment>